<dbReference type="InterPro" id="IPR013783">
    <property type="entry name" value="Ig-like_fold"/>
</dbReference>
<dbReference type="Proteomes" id="UP000645966">
    <property type="component" value="Unassembled WGS sequence"/>
</dbReference>
<reference evidence="3" key="1">
    <citation type="submission" date="2020-12" db="EMBL/GenBank/DDBJ databases">
        <title>Genome public.</title>
        <authorList>
            <person name="Sun Q."/>
        </authorList>
    </citation>
    <scope>NUCLEOTIDE SEQUENCE</scope>
    <source>
        <strain evidence="3">CCM 8863</strain>
    </source>
</reference>
<keyword evidence="1" id="KW-0732">Signal</keyword>
<dbReference type="InterPro" id="IPR032109">
    <property type="entry name" value="Big_3_5"/>
</dbReference>
<gene>
    <name evidence="3" type="ORF">JDV75_07115</name>
</gene>
<keyword evidence="4" id="KW-1185">Reference proteome</keyword>
<name>A0A934I3N3_9CORY</name>
<evidence type="ECO:0000259" key="2">
    <source>
        <dbReference type="Pfam" id="PF16640"/>
    </source>
</evidence>
<evidence type="ECO:0000313" key="4">
    <source>
        <dbReference type="Proteomes" id="UP000645966"/>
    </source>
</evidence>
<protein>
    <submittedName>
        <fullName evidence="3">Ig-like domain repeat protein</fullName>
    </submittedName>
</protein>
<dbReference type="EMBL" id="JAEIOS010000012">
    <property type="protein sequence ID" value="MBI8989531.1"/>
    <property type="molecule type" value="Genomic_DNA"/>
</dbReference>
<evidence type="ECO:0000313" key="3">
    <source>
        <dbReference type="EMBL" id="MBI8989531.1"/>
    </source>
</evidence>
<dbReference type="Gene3D" id="2.60.40.10">
    <property type="entry name" value="Immunoglobulins"/>
    <property type="match status" value="3"/>
</dbReference>
<comment type="caution">
    <text evidence="3">The sequence shown here is derived from an EMBL/GenBank/DDBJ whole genome shotgun (WGS) entry which is preliminary data.</text>
</comment>
<dbReference type="Pfam" id="PF16640">
    <property type="entry name" value="Big_3_5"/>
    <property type="match status" value="1"/>
</dbReference>
<dbReference type="GO" id="GO:0005975">
    <property type="term" value="P:carbohydrate metabolic process"/>
    <property type="evidence" value="ECO:0007669"/>
    <property type="project" value="UniProtKB-ARBA"/>
</dbReference>
<dbReference type="AlphaFoldDB" id="A0A934I3N3"/>
<accession>A0A934I3N3</accession>
<sequence>MSRFSRIATATTVSLIGSLLLVPGAVAAGHTVSTNIPLTCKATPNKFADPQDFSTGEDGVSVDITTPDTVSVGEEFAVKLEIRPVQINVGGLSFGAKIESVSRIKLDVAIPAGLTYLDSSLDNSNANLAGFTVKRINESGTEDPNGRILRIASADNATVGNGPNASGTTAGGVTHVVKNDKLNMKFPVVELKFRAEASGAAGLGVRTTGNAGNYGADENFLTMLAKINAPFVGTLWAPTQCTPRENKDAALAPQASALATVRVVDSGPATETGLTVTAADATAGLPSPVTAQVSPVEATGTVSFASGNTTVEATVKNGTATADLTFPSVGAHELRTTFTPDKAYLFAPSSSTTQVQVKGQDAQFTFSAPGTARADSILAVRATTNTAATGSVTFQLGDGDPVTVPVKNGRTSASLTVPSTPGQSELTATFTPAEGSLFAGAEKRTDITVSSDASTVLTLEGPQGTVRPGEKVTVTAGLQPAAETTVADGTVVFSTDGRTVAVPVTANSAAFTFVPDREGSFTISARYTPADASQTPATADVTVTAASTPTSLELNVPDRVLPFEETVLGVSVTPAADGTLTATHGGRSTTVPVTAGTAVLPMIFTRSGAQQITLNFVPSDDSPTQATTRSFDIKVAEFTFESATVAIEADPTVAAGTPLPLAVTVNPDRGTTRAVSGPLSFAVDGETLVGTDGEPVTMPVSNGTATVRLTFAHGGERTVTVTFTGDGGVTATGTHTVTVTGGKQAPGGSSDIGISSGTNTGSAGTNPFASLVALLAPLWTWLNNIFIKLLGGSS</sequence>
<proteinExistence type="predicted"/>
<feature type="signal peptide" evidence="1">
    <location>
        <begin position="1"/>
        <end position="27"/>
    </location>
</feature>
<feature type="chain" id="PRO_5037381169" evidence="1">
    <location>
        <begin position="28"/>
        <end position="794"/>
    </location>
</feature>
<dbReference type="RefSeq" id="WP_198738571.1">
    <property type="nucleotide sequence ID" value="NZ_JAEIOS010000012.1"/>
</dbReference>
<feature type="domain" description="Bacterial Ig-like" evidence="2">
    <location>
        <begin position="274"/>
        <end position="357"/>
    </location>
</feature>
<evidence type="ECO:0000256" key="1">
    <source>
        <dbReference type="SAM" id="SignalP"/>
    </source>
</evidence>
<organism evidence="3 4">
    <name type="scientific">Corynebacterium meridianum</name>
    <dbReference type="NCBI Taxonomy" id="2765363"/>
    <lineage>
        <taxon>Bacteria</taxon>
        <taxon>Bacillati</taxon>
        <taxon>Actinomycetota</taxon>
        <taxon>Actinomycetes</taxon>
        <taxon>Mycobacteriales</taxon>
        <taxon>Corynebacteriaceae</taxon>
        <taxon>Corynebacterium</taxon>
    </lineage>
</organism>